<dbReference type="EMBL" id="BGZK01001694">
    <property type="protein sequence ID" value="GBP84687.1"/>
    <property type="molecule type" value="Genomic_DNA"/>
</dbReference>
<dbReference type="AlphaFoldDB" id="A0A4C1ZDJ4"/>
<comment type="caution">
    <text evidence="1">The sequence shown here is derived from an EMBL/GenBank/DDBJ whole genome shotgun (WGS) entry which is preliminary data.</text>
</comment>
<proteinExistence type="predicted"/>
<protein>
    <submittedName>
        <fullName evidence="1">Uncharacterized protein</fullName>
    </submittedName>
</protein>
<organism evidence="1 2">
    <name type="scientific">Eumeta variegata</name>
    <name type="common">Bagworm moth</name>
    <name type="synonym">Eumeta japonica</name>
    <dbReference type="NCBI Taxonomy" id="151549"/>
    <lineage>
        <taxon>Eukaryota</taxon>
        <taxon>Metazoa</taxon>
        <taxon>Ecdysozoa</taxon>
        <taxon>Arthropoda</taxon>
        <taxon>Hexapoda</taxon>
        <taxon>Insecta</taxon>
        <taxon>Pterygota</taxon>
        <taxon>Neoptera</taxon>
        <taxon>Endopterygota</taxon>
        <taxon>Lepidoptera</taxon>
        <taxon>Glossata</taxon>
        <taxon>Ditrysia</taxon>
        <taxon>Tineoidea</taxon>
        <taxon>Psychidae</taxon>
        <taxon>Oiketicinae</taxon>
        <taxon>Eumeta</taxon>
    </lineage>
</organism>
<reference evidence="1 2" key="1">
    <citation type="journal article" date="2019" name="Commun. Biol.">
        <title>The bagworm genome reveals a unique fibroin gene that provides high tensile strength.</title>
        <authorList>
            <person name="Kono N."/>
            <person name="Nakamura H."/>
            <person name="Ohtoshi R."/>
            <person name="Tomita M."/>
            <person name="Numata K."/>
            <person name="Arakawa K."/>
        </authorList>
    </citation>
    <scope>NUCLEOTIDE SEQUENCE [LARGE SCALE GENOMIC DNA]</scope>
</reference>
<sequence length="73" mass="7879">MPLTARRRGRPRRSARAPAAPFIDSALTAPGTRSVLTRYMPRMFYMSACGRALLSAHVRTRSAGSAAADLTTT</sequence>
<keyword evidence="2" id="KW-1185">Reference proteome</keyword>
<evidence type="ECO:0000313" key="1">
    <source>
        <dbReference type="EMBL" id="GBP84687.1"/>
    </source>
</evidence>
<evidence type="ECO:0000313" key="2">
    <source>
        <dbReference type="Proteomes" id="UP000299102"/>
    </source>
</evidence>
<accession>A0A4C1ZDJ4</accession>
<name>A0A4C1ZDJ4_EUMVA</name>
<dbReference type="Proteomes" id="UP000299102">
    <property type="component" value="Unassembled WGS sequence"/>
</dbReference>
<gene>
    <name evidence="1" type="ORF">EVAR_32313_1</name>
</gene>